<evidence type="ECO:0000313" key="2">
    <source>
        <dbReference type="EMBL" id="MDA0164296.1"/>
    </source>
</evidence>
<feature type="transmembrane region" description="Helical" evidence="1">
    <location>
        <begin position="48"/>
        <end position="68"/>
    </location>
</feature>
<evidence type="ECO:0000313" key="3">
    <source>
        <dbReference type="Proteomes" id="UP001149140"/>
    </source>
</evidence>
<proteinExistence type="predicted"/>
<keyword evidence="1" id="KW-0472">Membrane</keyword>
<dbReference type="AlphaFoldDB" id="A0A9X3S5K6"/>
<keyword evidence="3" id="KW-1185">Reference proteome</keyword>
<reference evidence="2" key="1">
    <citation type="submission" date="2022-10" db="EMBL/GenBank/DDBJ databases">
        <title>The WGS of Solirubrobacter ginsenosidimutans DSM 21036.</title>
        <authorList>
            <person name="Jiang Z."/>
        </authorList>
    </citation>
    <scope>NUCLEOTIDE SEQUENCE</scope>
    <source>
        <strain evidence="2">DSM 21036</strain>
    </source>
</reference>
<feature type="transmembrane region" description="Helical" evidence="1">
    <location>
        <begin position="18"/>
        <end position="36"/>
    </location>
</feature>
<evidence type="ECO:0000256" key="1">
    <source>
        <dbReference type="SAM" id="Phobius"/>
    </source>
</evidence>
<protein>
    <submittedName>
        <fullName evidence="2">Uncharacterized protein</fullName>
    </submittedName>
</protein>
<name>A0A9X3S5K6_9ACTN</name>
<keyword evidence="1" id="KW-1133">Transmembrane helix</keyword>
<sequence length="73" mass="8170">MPESEDVPWTQLHPLRRAADILLAVACLVLATWFVWDIVDHDSIPTAFNAVSAVAAAMVVVEVGWRLWRTRKG</sequence>
<dbReference type="EMBL" id="JAPDOD010000032">
    <property type="protein sequence ID" value="MDA0164296.1"/>
    <property type="molecule type" value="Genomic_DNA"/>
</dbReference>
<gene>
    <name evidence="2" type="ORF">OM076_28760</name>
</gene>
<keyword evidence="1" id="KW-0812">Transmembrane</keyword>
<organism evidence="2 3">
    <name type="scientific">Solirubrobacter ginsenosidimutans</name>
    <dbReference type="NCBI Taxonomy" id="490573"/>
    <lineage>
        <taxon>Bacteria</taxon>
        <taxon>Bacillati</taxon>
        <taxon>Actinomycetota</taxon>
        <taxon>Thermoleophilia</taxon>
        <taxon>Solirubrobacterales</taxon>
        <taxon>Solirubrobacteraceae</taxon>
        <taxon>Solirubrobacter</taxon>
    </lineage>
</organism>
<accession>A0A9X3S5K6</accession>
<comment type="caution">
    <text evidence="2">The sequence shown here is derived from an EMBL/GenBank/DDBJ whole genome shotgun (WGS) entry which is preliminary data.</text>
</comment>
<dbReference type="RefSeq" id="WP_270043547.1">
    <property type="nucleotide sequence ID" value="NZ_JAPDOD010000032.1"/>
</dbReference>
<dbReference type="Proteomes" id="UP001149140">
    <property type="component" value="Unassembled WGS sequence"/>
</dbReference>